<dbReference type="EMBL" id="BNJK01000001">
    <property type="protein sequence ID" value="GHO94527.1"/>
    <property type="molecule type" value="Genomic_DNA"/>
</dbReference>
<accession>A0A8J3IP70</accession>
<name>A0A8J3IP70_9CHLR</name>
<keyword evidence="1" id="KW-0067">ATP-binding</keyword>
<protein>
    <submittedName>
        <fullName evidence="1">ABC transporter ATP-binding protein</fullName>
    </submittedName>
</protein>
<evidence type="ECO:0000313" key="1">
    <source>
        <dbReference type="EMBL" id="GHO94527.1"/>
    </source>
</evidence>
<reference evidence="1" key="1">
    <citation type="submission" date="2020-10" db="EMBL/GenBank/DDBJ databases">
        <title>Taxonomic study of unclassified bacteria belonging to the class Ktedonobacteria.</title>
        <authorList>
            <person name="Yabe S."/>
            <person name="Wang C.M."/>
            <person name="Zheng Y."/>
            <person name="Sakai Y."/>
            <person name="Cavaletti L."/>
            <person name="Monciardini P."/>
            <person name="Donadio S."/>
        </authorList>
    </citation>
    <scope>NUCLEOTIDE SEQUENCE</scope>
    <source>
        <strain evidence="1">ID150040</strain>
    </source>
</reference>
<keyword evidence="1" id="KW-0547">Nucleotide-binding</keyword>
<evidence type="ECO:0000313" key="2">
    <source>
        <dbReference type="Proteomes" id="UP000597444"/>
    </source>
</evidence>
<keyword evidence="2" id="KW-1185">Reference proteome</keyword>
<dbReference type="PANTHER" id="PTHR43649:SF11">
    <property type="entry name" value="ABC TRANSPORTER SUBSTRATE-BINDING PROTEIN YESO-RELATED"/>
    <property type="match status" value="1"/>
</dbReference>
<dbReference type="Pfam" id="PF01547">
    <property type="entry name" value="SBP_bac_1"/>
    <property type="match status" value="1"/>
</dbReference>
<gene>
    <name evidence="1" type="ORF">KSF_045750</name>
</gene>
<dbReference type="Gene3D" id="3.40.190.10">
    <property type="entry name" value="Periplasmic binding protein-like II"/>
    <property type="match status" value="2"/>
</dbReference>
<comment type="caution">
    <text evidence="1">The sequence shown here is derived from an EMBL/GenBank/DDBJ whole genome shotgun (WGS) entry which is preliminary data.</text>
</comment>
<dbReference type="InterPro" id="IPR050490">
    <property type="entry name" value="Bact_solute-bd_prot1"/>
</dbReference>
<dbReference type="InterPro" id="IPR006059">
    <property type="entry name" value="SBP"/>
</dbReference>
<dbReference type="GO" id="GO:0005524">
    <property type="term" value="F:ATP binding"/>
    <property type="evidence" value="ECO:0007669"/>
    <property type="project" value="UniProtKB-KW"/>
</dbReference>
<sequence length="396" mass="42818">MQLFFWGAAARDKLTRQTIQLFEKKHTDVKITSQFTAFDAYWNKLSTQIAGGTPPDLIQMDMRYIAEYVKKGLLLDLSSAISAKTIDLSDFDQTLLTGSLVNGKSYGIPLGGNYQAFIYDKDLVAQAKVTLPDTFTWDEFGTVCANLAKALGPNIFGTGDESTNITAFEIWIRQRGLDLYTADGKLGFKADDVASWFSYWDKLRKSKACVPIDVAAEAITGGTPTTNIVKGKAVFTLTLSNLVDAFQALMQHKVGIHMTPTGAQGSQGGMYLKTSQLMSVSSKTKYVDDATKFVGFMINDPEAVKVLSVERGVPGSAKAKELLAPSLTDSQKMVVDYINMVSKSGQSRPKQILDPSGAGAVEQALIRTAQAVGFGKQTVTNGAQSFYADAQKALGG</sequence>
<dbReference type="PANTHER" id="PTHR43649">
    <property type="entry name" value="ARABINOSE-BINDING PROTEIN-RELATED"/>
    <property type="match status" value="1"/>
</dbReference>
<organism evidence="1 2">
    <name type="scientific">Reticulibacter mediterranei</name>
    <dbReference type="NCBI Taxonomy" id="2778369"/>
    <lineage>
        <taxon>Bacteria</taxon>
        <taxon>Bacillati</taxon>
        <taxon>Chloroflexota</taxon>
        <taxon>Ktedonobacteria</taxon>
        <taxon>Ktedonobacterales</taxon>
        <taxon>Reticulibacteraceae</taxon>
        <taxon>Reticulibacter</taxon>
    </lineage>
</organism>
<dbReference type="SUPFAM" id="SSF53850">
    <property type="entry name" value="Periplasmic binding protein-like II"/>
    <property type="match status" value="1"/>
</dbReference>
<dbReference type="AlphaFoldDB" id="A0A8J3IP70"/>
<proteinExistence type="predicted"/>
<dbReference type="Proteomes" id="UP000597444">
    <property type="component" value="Unassembled WGS sequence"/>
</dbReference>